<gene>
    <name evidence="2" type="ORF">SKAU_G00113820</name>
</gene>
<accession>A0A9Q1G1P4</accession>
<evidence type="ECO:0000256" key="1">
    <source>
        <dbReference type="SAM" id="MobiDB-lite"/>
    </source>
</evidence>
<dbReference type="EMBL" id="JAINUF010000003">
    <property type="protein sequence ID" value="KAJ8371354.1"/>
    <property type="molecule type" value="Genomic_DNA"/>
</dbReference>
<dbReference type="Proteomes" id="UP001152622">
    <property type="component" value="Chromosome 3"/>
</dbReference>
<protein>
    <submittedName>
        <fullName evidence="2">Uncharacterized protein</fullName>
    </submittedName>
</protein>
<organism evidence="2 3">
    <name type="scientific">Synaphobranchus kaupii</name>
    <name type="common">Kaup's arrowtooth eel</name>
    <dbReference type="NCBI Taxonomy" id="118154"/>
    <lineage>
        <taxon>Eukaryota</taxon>
        <taxon>Metazoa</taxon>
        <taxon>Chordata</taxon>
        <taxon>Craniata</taxon>
        <taxon>Vertebrata</taxon>
        <taxon>Euteleostomi</taxon>
        <taxon>Actinopterygii</taxon>
        <taxon>Neopterygii</taxon>
        <taxon>Teleostei</taxon>
        <taxon>Anguilliformes</taxon>
        <taxon>Synaphobranchidae</taxon>
        <taxon>Synaphobranchus</taxon>
    </lineage>
</organism>
<feature type="compositionally biased region" description="Pro residues" evidence="1">
    <location>
        <begin position="87"/>
        <end position="96"/>
    </location>
</feature>
<keyword evidence="3" id="KW-1185">Reference proteome</keyword>
<comment type="caution">
    <text evidence="2">The sequence shown here is derived from an EMBL/GenBank/DDBJ whole genome shotgun (WGS) entry which is preliminary data.</text>
</comment>
<feature type="region of interest" description="Disordered" evidence="1">
    <location>
        <begin position="38"/>
        <end position="96"/>
    </location>
</feature>
<evidence type="ECO:0000313" key="2">
    <source>
        <dbReference type="EMBL" id="KAJ8371354.1"/>
    </source>
</evidence>
<reference evidence="2" key="1">
    <citation type="journal article" date="2023" name="Science">
        <title>Genome structures resolve the early diversification of teleost fishes.</title>
        <authorList>
            <person name="Parey E."/>
            <person name="Louis A."/>
            <person name="Montfort J."/>
            <person name="Bouchez O."/>
            <person name="Roques C."/>
            <person name="Iampietro C."/>
            <person name="Lluch J."/>
            <person name="Castinel A."/>
            <person name="Donnadieu C."/>
            <person name="Desvignes T."/>
            <person name="Floi Bucao C."/>
            <person name="Jouanno E."/>
            <person name="Wen M."/>
            <person name="Mejri S."/>
            <person name="Dirks R."/>
            <person name="Jansen H."/>
            <person name="Henkel C."/>
            <person name="Chen W.J."/>
            <person name="Zahm M."/>
            <person name="Cabau C."/>
            <person name="Klopp C."/>
            <person name="Thompson A.W."/>
            <person name="Robinson-Rechavi M."/>
            <person name="Braasch I."/>
            <person name="Lecointre G."/>
            <person name="Bobe J."/>
            <person name="Postlethwait J.H."/>
            <person name="Berthelot C."/>
            <person name="Roest Crollius H."/>
            <person name="Guiguen Y."/>
        </authorList>
    </citation>
    <scope>NUCLEOTIDE SEQUENCE</scope>
    <source>
        <strain evidence="2">WJC10195</strain>
    </source>
</reference>
<feature type="compositionally biased region" description="Low complexity" evidence="1">
    <location>
        <begin position="52"/>
        <end position="75"/>
    </location>
</feature>
<dbReference type="AlphaFoldDB" id="A0A9Q1G1P4"/>
<name>A0A9Q1G1P4_SYNKA</name>
<sequence length="139" mass="14377">MFGTRSRPAVTAVVSVALNDQQGAALFKLQTVGGGAIPAQAPLTPPLSQRNGPPLARPTWAPPTTTSTASSGRPTLTACRPEATPLPHDPAPSPHPQLPVHVMVTSCAPLISVSVLPQIIWLSGFICESWGGGSKFVAR</sequence>
<proteinExistence type="predicted"/>
<evidence type="ECO:0000313" key="3">
    <source>
        <dbReference type="Proteomes" id="UP001152622"/>
    </source>
</evidence>
<dbReference type="OrthoDB" id="10643924at2759"/>